<evidence type="ECO:0000256" key="1">
    <source>
        <dbReference type="SAM" id="MobiDB-lite"/>
    </source>
</evidence>
<organism evidence="2">
    <name type="scientific">marine sediment metagenome</name>
    <dbReference type="NCBI Taxonomy" id="412755"/>
    <lineage>
        <taxon>unclassified sequences</taxon>
        <taxon>metagenomes</taxon>
        <taxon>ecological metagenomes</taxon>
    </lineage>
</organism>
<proteinExistence type="predicted"/>
<accession>A0A0F9C8C8</accession>
<dbReference type="EMBL" id="LAZR01048017">
    <property type="protein sequence ID" value="KKK92881.1"/>
    <property type="molecule type" value="Genomic_DNA"/>
</dbReference>
<dbReference type="AlphaFoldDB" id="A0A0F9C8C8"/>
<name>A0A0F9C8C8_9ZZZZ</name>
<protein>
    <submittedName>
        <fullName evidence="2">Uncharacterized protein</fullName>
    </submittedName>
</protein>
<comment type="caution">
    <text evidence="2">The sequence shown here is derived from an EMBL/GenBank/DDBJ whole genome shotgun (WGS) entry which is preliminary data.</text>
</comment>
<feature type="region of interest" description="Disordered" evidence="1">
    <location>
        <begin position="17"/>
        <end position="36"/>
    </location>
</feature>
<dbReference type="Gene3D" id="2.60.120.200">
    <property type="match status" value="1"/>
</dbReference>
<evidence type="ECO:0000313" key="2">
    <source>
        <dbReference type="EMBL" id="KKK92881.1"/>
    </source>
</evidence>
<sequence length="256" mass="27969">MGIEASNILHNKLGSAAERTNSENGPNFAVGGAPDDRPCKFDDGTRIDANTEIVQINNTPAQFDFSKGIIDFWIQLTVDVVNGRTGGGQRPRVMTWWLDATHYMQWSFHNTVGLIWNTRNGATNLSWNNTNSSLDASANTPFHLAFVWSGTGIGATSHRRRMYIGNTLAGAEISPFVDVDMTSAFFVIGLLYNGSYLSNGEIIIDNIKWDPFTGSDEATILKILANKDNEGWPSAGGFRLLDGGLQSPLIQKGILN</sequence>
<reference evidence="2" key="1">
    <citation type="journal article" date="2015" name="Nature">
        <title>Complex archaea that bridge the gap between prokaryotes and eukaryotes.</title>
        <authorList>
            <person name="Spang A."/>
            <person name="Saw J.H."/>
            <person name="Jorgensen S.L."/>
            <person name="Zaremba-Niedzwiedzka K."/>
            <person name="Martijn J."/>
            <person name="Lind A.E."/>
            <person name="van Eijk R."/>
            <person name="Schleper C."/>
            <person name="Guy L."/>
            <person name="Ettema T.J."/>
        </authorList>
    </citation>
    <scope>NUCLEOTIDE SEQUENCE</scope>
</reference>
<gene>
    <name evidence="2" type="ORF">LCGC14_2698500</name>
</gene>